<dbReference type="RefSeq" id="WP_349926530.1">
    <property type="nucleotide sequence ID" value="NZ_CP157981.1"/>
</dbReference>
<reference evidence="2" key="1">
    <citation type="submission" date="2024-06" db="EMBL/GenBank/DDBJ databases">
        <authorList>
            <person name="Song Z."/>
        </authorList>
    </citation>
    <scope>NUCLEOTIDE SEQUENCE</scope>
    <source>
        <strain evidence="2">A1-4-2</strain>
    </source>
</reference>
<protein>
    <submittedName>
        <fullName evidence="2">Uncharacterized protein</fullName>
    </submittedName>
</protein>
<proteinExistence type="predicted"/>
<organism evidence="2">
    <name type="scientific">Acinetobacter sp. A1-4-2</name>
    <dbReference type="NCBI Taxonomy" id="3156489"/>
    <lineage>
        <taxon>Bacteria</taxon>
        <taxon>Pseudomonadati</taxon>
        <taxon>Pseudomonadota</taxon>
        <taxon>Gammaproteobacteria</taxon>
        <taxon>Moraxellales</taxon>
        <taxon>Moraxellaceae</taxon>
        <taxon>Acinetobacter</taxon>
    </lineage>
</organism>
<dbReference type="AlphaFoldDB" id="A0AAU7STN3"/>
<dbReference type="EMBL" id="CP157981">
    <property type="protein sequence ID" value="XBU14386.1"/>
    <property type="molecule type" value="Genomic_DNA"/>
</dbReference>
<keyword evidence="1" id="KW-0812">Transmembrane</keyword>
<evidence type="ECO:0000313" key="2">
    <source>
        <dbReference type="EMBL" id="XBU14386.1"/>
    </source>
</evidence>
<accession>A0AAU7STN3</accession>
<sequence length="190" mass="22052">MAEEYLSFWGAIAGALIGAFALFRIARKTAGNVYENFKADKLVEAKRDIFLSLVDHWMNYLMVVNTFRVNPQEEYGKAIFQATKDLVSSLHKSNFISEPKTKKEVMLFTLDFSRKNLELSKITNNWYSSQEQDLCNLFEILERLGDQALDLQNLLRTELGIANDPEIDSFLLEKQKEFSHDMKHILFNEE</sequence>
<feature type="transmembrane region" description="Helical" evidence="1">
    <location>
        <begin position="6"/>
        <end position="26"/>
    </location>
</feature>
<gene>
    <name evidence="2" type="ORF">ABJ384_07730</name>
</gene>
<keyword evidence="1" id="KW-0472">Membrane</keyword>
<evidence type="ECO:0000256" key="1">
    <source>
        <dbReference type="SAM" id="Phobius"/>
    </source>
</evidence>
<name>A0AAU7STN3_9GAMM</name>
<keyword evidence="1" id="KW-1133">Transmembrane helix</keyword>